<dbReference type="Proteomes" id="UP000005270">
    <property type="component" value="Chromosome"/>
</dbReference>
<dbReference type="eggNOG" id="arCOG06103">
    <property type="taxonomic scope" value="Archaea"/>
</dbReference>
<dbReference type="EMBL" id="CP003531">
    <property type="protein sequence ID" value="AFK51285.1"/>
    <property type="molecule type" value="Genomic_DNA"/>
</dbReference>
<dbReference type="AlphaFoldDB" id="I3TEU7"/>
<reference evidence="1 2" key="1">
    <citation type="journal article" date="2012" name="J. Bacteriol.">
        <title>Complete genome sequence of the hyperthermophilic cellulolytic Crenarchaeon 'Thermogladius cellulolyticus' 1633.</title>
        <authorList>
            <person name="Mardanov A.V."/>
            <person name="Kochetkova T.V."/>
            <person name="Beletsky A.V."/>
            <person name="Bonch-Osmolovskaya E.A."/>
            <person name="Ravin N.V."/>
            <person name="Skryabin K.G."/>
        </authorList>
    </citation>
    <scope>NUCLEOTIDE SEQUENCE [LARGE SCALE GENOMIC DNA]</scope>
    <source>
        <strain evidence="2">DSM 22663 / VKM B-2946 / 1633</strain>
    </source>
</reference>
<dbReference type="InParanoid" id="I3TEU7"/>
<protein>
    <submittedName>
        <fullName evidence="1">Uncharacterized protein</fullName>
    </submittedName>
</protein>
<evidence type="ECO:0000313" key="1">
    <source>
        <dbReference type="EMBL" id="AFK51285.1"/>
    </source>
</evidence>
<dbReference type="STRING" id="1184251.TCELL_0861"/>
<sequence length="549" mass="61849">MVVFTLDNVIEGISSFVKNVSFPAIVPVNFIPWNAATVTGRLAEELGVDGFIFLTRWEVANIVEESLQHIQKEINIKYIGDYKFQKSLLKDDIFENSFLIRNVLEVVRWHNKERAVVDLTMTTGELASATYYALKDLQLDNGPTYLTVVTTIPLQGVPAYPGNPRWLHKVHVYGSNRAGWSGVEVVTDPPKIIEWKGTRGIYIAISKLINSLSDRRIVEVFDGHKKESPQRDPDVVEFYVQDEIENERKRLVSVETSVGPDEETSKLLYNSWRTIYDVVSTKVREEGEARSIERILKQLQRLTGSADLVVSNIMSQELGLDSYKRTKLHVFIRHLREEYGNVAVIPDTNMFYQGLHMSLLKASIRNSSPWSPISNVDVYIPICAEAEVNGKIAATSSTSETLVERFSYIMALMANRVLQETKYHYKAKTLPAISQPCEASVAVESSNLQQKVVLLLTADRKAFNAWQTFNVCRGNIVCGYVDHDDSPLNTNTLYSKFYASIVLANVVFTTSLFTRVVVRSKKGSVVLNVNKLRGATAPSIAINRLEIKT</sequence>
<proteinExistence type="predicted"/>
<dbReference type="KEGG" id="thg:TCELL_0861"/>
<evidence type="ECO:0000313" key="2">
    <source>
        <dbReference type="Proteomes" id="UP000005270"/>
    </source>
</evidence>
<accession>I3TEU7</accession>
<dbReference type="HOGENOM" id="CLU_499344_0_0_2"/>
<keyword evidence="2" id="KW-1185">Reference proteome</keyword>
<organism evidence="1 2">
    <name type="scientific">Thermogladius calderae (strain DSM 22663 / VKM B-2946 / 1633)</name>
    <dbReference type="NCBI Taxonomy" id="1184251"/>
    <lineage>
        <taxon>Archaea</taxon>
        <taxon>Thermoproteota</taxon>
        <taxon>Thermoprotei</taxon>
        <taxon>Desulfurococcales</taxon>
        <taxon>Desulfurococcaceae</taxon>
        <taxon>Thermogladius</taxon>
    </lineage>
</organism>
<gene>
    <name evidence="1" type="ordered locus">TCELL_0861</name>
</gene>
<name>I3TEU7_THEC1</name>